<dbReference type="InterPro" id="IPR000515">
    <property type="entry name" value="MetI-like"/>
</dbReference>
<comment type="function">
    <text evidence="9">Part of the ABC transporter complex GltIJKL involved in glutamate and aspartate uptake. Probably responsible for the translocation of the substrate across the membrane.</text>
</comment>
<dbReference type="GO" id="GO:0006865">
    <property type="term" value="P:amino acid transport"/>
    <property type="evidence" value="ECO:0007669"/>
    <property type="project" value="UniProtKB-KW"/>
</dbReference>
<comment type="similarity">
    <text evidence="2">Belongs to the binding-protein-dependent transport system permease family. HisMQ subfamily.</text>
</comment>
<evidence type="ECO:0000256" key="10">
    <source>
        <dbReference type="ARBA" id="ARBA00062718"/>
    </source>
</evidence>
<proteinExistence type="inferred from homology"/>
<keyword evidence="5 12" id="KW-0812">Transmembrane</keyword>
<dbReference type="GO" id="GO:0022857">
    <property type="term" value="F:transmembrane transporter activity"/>
    <property type="evidence" value="ECO:0007669"/>
    <property type="project" value="InterPro"/>
</dbReference>
<protein>
    <recommendedName>
        <fullName evidence="11">Glutamate/aspartate import permease protein GltK</fullName>
    </recommendedName>
</protein>
<evidence type="ECO:0000256" key="7">
    <source>
        <dbReference type="ARBA" id="ARBA00022989"/>
    </source>
</evidence>
<dbReference type="NCBIfam" id="TIGR01726">
    <property type="entry name" value="HEQRo_perm_3TM"/>
    <property type="match status" value="1"/>
</dbReference>
<keyword evidence="3 12" id="KW-0813">Transport</keyword>
<feature type="transmembrane region" description="Helical" evidence="12">
    <location>
        <begin position="198"/>
        <end position="216"/>
    </location>
</feature>
<dbReference type="SUPFAM" id="SSF161098">
    <property type="entry name" value="MetI-like"/>
    <property type="match status" value="1"/>
</dbReference>
<evidence type="ECO:0000259" key="13">
    <source>
        <dbReference type="PROSITE" id="PS50928"/>
    </source>
</evidence>
<evidence type="ECO:0000256" key="3">
    <source>
        <dbReference type="ARBA" id="ARBA00022448"/>
    </source>
</evidence>
<evidence type="ECO:0000256" key="11">
    <source>
        <dbReference type="ARBA" id="ARBA00073645"/>
    </source>
</evidence>
<evidence type="ECO:0000313" key="14">
    <source>
        <dbReference type="EMBL" id="KFE47163.1"/>
    </source>
</evidence>
<dbReference type="EMBL" id="JPQT01000130">
    <property type="protein sequence ID" value="KFE47163.1"/>
    <property type="molecule type" value="Genomic_DNA"/>
</dbReference>
<evidence type="ECO:0000256" key="1">
    <source>
        <dbReference type="ARBA" id="ARBA00004429"/>
    </source>
</evidence>
<gene>
    <name evidence="14" type="ORF">IV02_23825</name>
</gene>
<comment type="subunit">
    <text evidence="10">The complex is composed of two ATP-binding proteins (GltL), two transmembrane proteins (GltJ and GltK) and a solute-binding protein (GltI).</text>
</comment>
<dbReference type="Proteomes" id="UP000028643">
    <property type="component" value="Unassembled WGS sequence"/>
</dbReference>
<accession>A0A085UVF0</accession>
<dbReference type="PANTHER" id="PTHR30614">
    <property type="entry name" value="MEMBRANE COMPONENT OF AMINO ACID ABC TRANSPORTER"/>
    <property type="match status" value="1"/>
</dbReference>
<evidence type="ECO:0000313" key="15">
    <source>
        <dbReference type="Proteomes" id="UP000028643"/>
    </source>
</evidence>
<dbReference type="PROSITE" id="PS50928">
    <property type="entry name" value="ABC_TM1"/>
    <property type="match status" value="1"/>
</dbReference>
<evidence type="ECO:0000256" key="6">
    <source>
        <dbReference type="ARBA" id="ARBA00022970"/>
    </source>
</evidence>
<dbReference type="PATRIC" id="fig|317.174.peg.4872"/>
<evidence type="ECO:0000256" key="8">
    <source>
        <dbReference type="ARBA" id="ARBA00023136"/>
    </source>
</evidence>
<comment type="subcellular location">
    <subcellularLocation>
        <location evidence="1">Cell inner membrane</location>
        <topology evidence="1">Multi-pass membrane protein</topology>
    </subcellularLocation>
    <subcellularLocation>
        <location evidence="12">Cell membrane</location>
        <topology evidence="12">Multi-pass membrane protein</topology>
    </subcellularLocation>
</comment>
<feature type="transmembrane region" description="Helical" evidence="12">
    <location>
        <begin position="20"/>
        <end position="43"/>
    </location>
</feature>
<comment type="caution">
    <text evidence="14">The sequence shown here is derived from an EMBL/GenBank/DDBJ whole genome shotgun (WGS) entry which is preliminary data.</text>
</comment>
<keyword evidence="8 12" id="KW-0472">Membrane</keyword>
<dbReference type="PANTHER" id="PTHR30614:SF1">
    <property type="entry name" value="GLUTAMATE_ASPARTATE IMPORT PERMEASE PROTEIN GLTK"/>
    <property type="match status" value="1"/>
</dbReference>
<dbReference type="InterPro" id="IPR010065">
    <property type="entry name" value="AA_ABC_transptr_permease_3TM"/>
</dbReference>
<keyword evidence="7 12" id="KW-1133">Transmembrane helix</keyword>
<reference evidence="14 15" key="1">
    <citation type="submission" date="2014-07" db="EMBL/GenBank/DDBJ databases">
        <title>Draft Genome Sequences of Environmental Pseudomonas syringae strains.</title>
        <authorList>
            <person name="Baltrus D.A."/>
            <person name="Berge O."/>
            <person name="Morris C."/>
        </authorList>
    </citation>
    <scope>NUCLEOTIDE SEQUENCE [LARGE SCALE GENOMIC DNA]</scope>
    <source>
        <strain evidence="14 15">CEB003</strain>
    </source>
</reference>
<name>A0A085UVF0_PSESX</name>
<dbReference type="CDD" id="cd06261">
    <property type="entry name" value="TM_PBP2"/>
    <property type="match status" value="1"/>
</dbReference>
<keyword evidence="4" id="KW-1003">Cell membrane</keyword>
<organism evidence="14 15">
    <name type="scientific">Pseudomonas syringae</name>
    <dbReference type="NCBI Taxonomy" id="317"/>
    <lineage>
        <taxon>Bacteria</taxon>
        <taxon>Pseudomonadati</taxon>
        <taxon>Pseudomonadota</taxon>
        <taxon>Gammaproteobacteria</taxon>
        <taxon>Pseudomonadales</taxon>
        <taxon>Pseudomonadaceae</taxon>
        <taxon>Pseudomonas</taxon>
    </lineage>
</organism>
<feature type="domain" description="ABC transmembrane type-1" evidence="13">
    <location>
        <begin position="20"/>
        <end position="217"/>
    </location>
</feature>
<feature type="transmembrane region" description="Helical" evidence="12">
    <location>
        <begin position="55"/>
        <end position="75"/>
    </location>
</feature>
<dbReference type="RefSeq" id="WP_020292332.1">
    <property type="nucleotide sequence ID" value="NZ_JPQT01000130.1"/>
</dbReference>
<dbReference type="AlphaFoldDB" id="A0A085UVF0"/>
<evidence type="ECO:0000256" key="9">
    <source>
        <dbReference type="ARBA" id="ARBA00060298"/>
    </source>
</evidence>
<dbReference type="InterPro" id="IPR035906">
    <property type="entry name" value="MetI-like_sf"/>
</dbReference>
<dbReference type="FunFam" id="1.10.3720.10:FF:000006">
    <property type="entry name" value="Glutamate/aspartate ABC transporter, permease protein GltK"/>
    <property type="match status" value="1"/>
</dbReference>
<evidence type="ECO:0000256" key="2">
    <source>
        <dbReference type="ARBA" id="ARBA00010072"/>
    </source>
</evidence>
<feature type="transmembrane region" description="Helical" evidence="12">
    <location>
        <begin position="95"/>
        <end position="113"/>
    </location>
</feature>
<feature type="transmembrane region" description="Helical" evidence="12">
    <location>
        <begin position="158"/>
        <end position="178"/>
    </location>
</feature>
<dbReference type="InterPro" id="IPR043429">
    <property type="entry name" value="ArtM/GltK/GlnP/TcyL/YhdX-like"/>
</dbReference>
<evidence type="ECO:0000256" key="4">
    <source>
        <dbReference type="ARBA" id="ARBA00022475"/>
    </source>
</evidence>
<dbReference type="Pfam" id="PF00528">
    <property type="entry name" value="BPD_transp_1"/>
    <property type="match status" value="1"/>
</dbReference>
<evidence type="ECO:0000256" key="5">
    <source>
        <dbReference type="ARBA" id="ARBA00022692"/>
    </source>
</evidence>
<evidence type="ECO:0000256" key="12">
    <source>
        <dbReference type="RuleBase" id="RU363032"/>
    </source>
</evidence>
<keyword evidence="6" id="KW-0029">Amino-acid transport</keyword>
<dbReference type="Gene3D" id="1.10.3720.10">
    <property type="entry name" value="MetI-like"/>
    <property type="match status" value="1"/>
</dbReference>
<dbReference type="GO" id="GO:0043190">
    <property type="term" value="C:ATP-binding cassette (ABC) transporter complex"/>
    <property type="evidence" value="ECO:0007669"/>
    <property type="project" value="InterPro"/>
</dbReference>
<sequence length="228" mass="25467">MFDLDPSVIVRAMPALWNGLKFTLLLTLVAMSVGIVAGTLLALMRLSGNRVMRGFALGYVTVMRSIPLVLVIFWFYFLMPLLLQMAFHTERPVQIGPVVTAFVTFCMFEAAYYSEIIRGGIQSISGGQKQAAQALGLRPAQAMLYVILPQALRRMLPLLLTQTIILFQDTSLVYVLSIADFTGAASKFAQRDGRLVELYLFVALVYLVICYLLSRLSKRLKRSTERTA</sequence>